<dbReference type="Gene3D" id="3.40.50.360">
    <property type="match status" value="1"/>
</dbReference>
<keyword evidence="3" id="KW-0274">FAD</keyword>
<dbReference type="InterPro" id="IPR003680">
    <property type="entry name" value="Flavodoxin_fold"/>
</dbReference>
<dbReference type="AlphaFoldDB" id="A0AAW6QCE9"/>
<evidence type="ECO:0000256" key="4">
    <source>
        <dbReference type="ARBA" id="ARBA00037981"/>
    </source>
</evidence>
<dbReference type="InterPro" id="IPR029039">
    <property type="entry name" value="Flavoprotein-like_sf"/>
</dbReference>
<gene>
    <name evidence="6" type="ORF">P7M15_06720</name>
</gene>
<dbReference type="EMBL" id="JARQTW010000010">
    <property type="protein sequence ID" value="MDG2950211.1"/>
    <property type="molecule type" value="Genomic_DNA"/>
</dbReference>
<dbReference type="RefSeq" id="WP_317477273.1">
    <property type="nucleotide sequence ID" value="NZ_JARQTW010000010.1"/>
</dbReference>
<accession>A0AAW6QCE9</accession>
<comment type="cofactor">
    <cofactor evidence="1">
        <name>FAD</name>
        <dbReference type="ChEBI" id="CHEBI:57692"/>
    </cofactor>
</comment>
<feature type="domain" description="Flavodoxin-like fold" evidence="5">
    <location>
        <begin position="1"/>
        <end position="188"/>
    </location>
</feature>
<evidence type="ECO:0000256" key="1">
    <source>
        <dbReference type="ARBA" id="ARBA00001974"/>
    </source>
</evidence>
<evidence type="ECO:0000256" key="2">
    <source>
        <dbReference type="ARBA" id="ARBA00022630"/>
    </source>
</evidence>
<evidence type="ECO:0000313" key="6">
    <source>
        <dbReference type="EMBL" id="MDG2950211.1"/>
    </source>
</evidence>
<reference evidence="6" key="1">
    <citation type="submission" date="2023-03" db="EMBL/GenBank/DDBJ databases">
        <title>Classification of Bisgaard taxon 6 and taxon 10 as Exercitatus varius gen. nov., spec. nov.</title>
        <authorList>
            <person name="Christensen H."/>
        </authorList>
    </citation>
    <scope>NUCLEOTIDE SEQUENCE</scope>
    <source>
        <strain evidence="6">86116</strain>
    </source>
</reference>
<proteinExistence type="inferred from homology"/>
<dbReference type="InterPro" id="IPR052397">
    <property type="entry name" value="NADPH-QR_MdaB"/>
</dbReference>
<evidence type="ECO:0000256" key="3">
    <source>
        <dbReference type="ARBA" id="ARBA00022827"/>
    </source>
</evidence>
<dbReference type="Proteomes" id="UP001214976">
    <property type="component" value="Unassembled WGS sequence"/>
</dbReference>
<evidence type="ECO:0000259" key="5">
    <source>
        <dbReference type="Pfam" id="PF02525"/>
    </source>
</evidence>
<protein>
    <submittedName>
        <fullName evidence="6">NAD(P)H-dependent oxidoreductase</fullName>
    </submittedName>
</protein>
<keyword evidence="2" id="KW-0285">Flavoprotein</keyword>
<name>A0AAW6QCE9_9PAST</name>
<sequence>MNILIVNAHQPYEFSPGKLTAALIEKATALLQNKGHSVKHSNVLAYDIEDEFAKYQWAEAVIFQFPVHWMSVPWQAKKYIDEVFIAGGSGVFCNNDGRSSQNPTANYGTGGLMNDKKYLLSATFNAPAQAFDNPNEYLFQGKSLDDLLLPLHATFRFFAMQKLPSFACFDVLKNPQIEQDFERWKQHLNDLF</sequence>
<dbReference type="PANTHER" id="PTHR46305">
    <property type="match status" value="1"/>
</dbReference>
<dbReference type="PANTHER" id="PTHR46305:SF3">
    <property type="entry name" value="NADPH:QUINONE OXIDOREDUCTASE MDAB"/>
    <property type="match status" value="1"/>
</dbReference>
<evidence type="ECO:0000313" key="7">
    <source>
        <dbReference type="Proteomes" id="UP001214976"/>
    </source>
</evidence>
<dbReference type="SUPFAM" id="SSF52218">
    <property type="entry name" value="Flavoproteins"/>
    <property type="match status" value="1"/>
</dbReference>
<dbReference type="Pfam" id="PF02525">
    <property type="entry name" value="Flavodoxin_2"/>
    <property type="match status" value="1"/>
</dbReference>
<comment type="caution">
    <text evidence="6">The sequence shown here is derived from an EMBL/GenBank/DDBJ whole genome shotgun (WGS) entry which is preliminary data.</text>
</comment>
<comment type="similarity">
    <text evidence="4">Belongs to the oxidoreductase MdaB family.</text>
</comment>
<organism evidence="6 7">
    <name type="scientific">Exercitatus varius</name>
    <dbReference type="NCBI Taxonomy" id="67857"/>
    <lineage>
        <taxon>Bacteria</taxon>
        <taxon>Pseudomonadati</taxon>
        <taxon>Pseudomonadota</taxon>
        <taxon>Gammaproteobacteria</taxon>
        <taxon>Pasteurellales</taxon>
        <taxon>Pasteurellaceae</taxon>
        <taxon>Exercitatus</taxon>
    </lineage>
</organism>